<dbReference type="AlphaFoldDB" id="A0A6S6T6E4"/>
<sequence length="227" mass="25492">MKRLTQVSLTAILLLLLTGCNPTAMLENEVLDPNLPKLNDVKAVPSSTSVAFEWQSLANNGITGLNIYRTDSNGYVNSSMKQLKKVGSIKDRFATHYVDTDLKQGSAYTYTFTTVKNGFESAHGKVINIKTLDPFDAVTFFQGFQKTQNTIKLIWRPHANQKVSWYKVERSINGTEWKWVGTVKERMMSEYIDNRVVAGNGYTYRVTAIGFEGSFSKPSINVSIQAR</sequence>
<dbReference type="InterPro" id="IPR036116">
    <property type="entry name" value="FN3_sf"/>
</dbReference>
<dbReference type="EMBL" id="CACVAX010000041">
    <property type="protein sequence ID" value="CAA6814454.1"/>
    <property type="molecule type" value="Genomic_DNA"/>
</dbReference>
<keyword evidence="1" id="KW-0732">Signal</keyword>
<reference evidence="3" key="1">
    <citation type="submission" date="2020-01" db="EMBL/GenBank/DDBJ databases">
        <authorList>
            <person name="Meier V. D."/>
            <person name="Meier V D."/>
        </authorList>
    </citation>
    <scope>NUCLEOTIDE SEQUENCE</scope>
    <source>
        <strain evidence="3">HLG_WM_MAG_04</strain>
    </source>
</reference>
<gene>
    <name evidence="3" type="ORF">HELGO_WM6682</name>
</gene>
<accession>A0A6S6T6E4</accession>
<evidence type="ECO:0000313" key="3">
    <source>
        <dbReference type="EMBL" id="CAA6814454.1"/>
    </source>
</evidence>
<dbReference type="PROSITE" id="PS51257">
    <property type="entry name" value="PROKAR_LIPOPROTEIN"/>
    <property type="match status" value="1"/>
</dbReference>
<feature type="signal peptide" evidence="1">
    <location>
        <begin position="1"/>
        <end position="26"/>
    </location>
</feature>
<dbReference type="InterPro" id="IPR003961">
    <property type="entry name" value="FN3_dom"/>
</dbReference>
<dbReference type="SMART" id="SM00060">
    <property type="entry name" value="FN3"/>
    <property type="match status" value="2"/>
</dbReference>
<dbReference type="InterPro" id="IPR013783">
    <property type="entry name" value="Ig-like_fold"/>
</dbReference>
<dbReference type="PROSITE" id="PS50853">
    <property type="entry name" value="FN3"/>
    <property type="match status" value="1"/>
</dbReference>
<dbReference type="Gene3D" id="2.60.40.10">
    <property type="entry name" value="Immunoglobulins"/>
    <property type="match status" value="2"/>
</dbReference>
<evidence type="ECO:0000259" key="2">
    <source>
        <dbReference type="PROSITE" id="PS50853"/>
    </source>
</evidence>
<dbReference type="SUPFAM" id="SSF49265">
    <property type="entry name" value="Fibronectin type III"/>
    <property type="match status" value="1"/>
</dbReference>
<feature type="domain" description="Fibronectin type-III" evidence="2">
    <location>
        <begin position="137"/>
        <end position="227"/>
    </location>
</feature>
<name>A0A6S6T6E4_9BACT</name>
<feature type="chain" id="PRO_5028096561" evidence="1">
    <location>
        <begin position="27"/>
        <end position="227"/>
    </location>
</feature>
<evidence type="ECO:0000256" key="1">
    <source>
        <dbReference type="SAM" id="SignalP"/>
    </source>
</evidence>
<keyword evidence="3" id="KW-0449">Lipoprotein</keyword>
<proteinExistence type="predicted"/>
<organism evidence="3">
    <name type="scientific">uncultured Sulfurovum sp</name>
    <dbReference type="NCBI Taxonomy" id="269237"/>
    <lineage>
        <taxon>Bacteria</taxon>
        <taxon>Pseudomonadati</taxon>
        <taxon>Campylobacterota</taxon>
        <taxon>Epsilonproteobacteria</taxon>
        <taxon>Campylobacterales</taxon>
        <taxon>Sulfurovaceae</taxon>
        <taxon>Sulfurovum</taxon>
        <taxon>environmental samples</taxon>
    </lineage>
</organism>
<protein>
    <submittedName>
        <fullName evidence="3">Fibronectin domain-containing lipoprotein</fullName>
    </submittedName>
</protein>